<dbReference type="PANTHER" id="PTHR43745:SF2">
    <property type="entry name" value="NITROREDUCTASE MJ1384-RELATED"/>
    <property type="match status" value="1"/>
</dbReference>
<dbReference type="Pfam" id="PF00881">
    <property type="entry name" value="Nitroreductase"/>
    <property type="match status" value="1"/>
</dbReference>
<dbReference type="InterPro" id="IPR020051">
    <property type="entry name" value="SagB-type_dehydrogenase"/>
</dbReference>
<dbReference type="CDD" id="cd02142">
    <property type="entry name" value="McbC_SagB-like_oxidoreductase"/>
    <property type="match status" value="1"/>
</dbReference>
<dbReference type="PANTHER" id="PTHR43745">
    <property type="entry name" value="NITROREDUCTASE MJ1384-RELATED"/>
    <property type="match status" value="1"/>
</dbReference>
<protein>
    <submittedName>
        <fullName evidence="3">SagB-type dehydrogenase domain-containing protein</fullName>
    </submittedName>
</protein>
<dbReference type="InterPro" id="IPR029479">
    <property type="entry name" value="Nitroreductase"/>
</dbReference>
<dbReference type="OrthoDB" id="9801593at2"/>
<keyword evidence="4" id="KW-1185">Reference proteome</keyword>
<name>A0A1G9I8A4_9FIRM</name>
<accession>A0A1G9I8A4</accession>
<evidence type="ECO:0000259" key="2">
    <source>
        <dbReference type="Pfam" id="PF00881"/>
    </source>
</evidence>
<dbReference type="STRING" id="321763.SAMN04488692_102133"/>
<dbReference type="Gene3D" id="3.40.109.10">
    <property type="entry name" value="NADH Oxidase"/>
    <property type="match status" value="1"/>
</dbReference>
<dbReference type="GO" id="GO:0016491">
    <property type="term" value="F:oxidoreductase activity"/>
    <property type="evidence" value="ECO:0007669"/>
    <property type="project" value="InterPro"/>
</dbReference>
<dbReference type="SUPFAM" id="SSF55469">
    <property type="entry name" value="FMN-dependent nitroreductase-like"/>
    <property type="match status" value="1"/>
</dbReference>
<dbReference type="AlphaFoldDB" id="A0A1G9I8A4"/>
<feature type="domain" description="Nitroreductase" evidence="2">
    <location>
        <begin position="65"/>
        <end position="245"/>
    </location>
</feature>
<feature type="region of interest" description="Disordered" evidence="1">
    <location>
        <begin position="1"/>
        <end position="50"/>
    </location>
</feature>
<evidence type="ECO:0000313" key="4">
    <source>
        <dbReference type="Proteomes" id="UP000199476"/>
    </source>
</evidence>
<dbReference type="InterPro" id="IPR052544">
    <property type="entry name" value="Bacteriocin_Proc_Enz"/>
</dbReference>
<feature type="compositionally biased region" description="Basic and acidic residues" evidence="1">
    <location>
        <begin position="1"/>
        <end position="19"/>
    </location>
</feature>
<dbReference type="EMBL" id="FNGO01000002">
    <property type="protein sequence ID" value="SDL21033.1"/>
    <property type="molecule type" value="Genomic_DNA"/>
</dbReference>
<evidence type="ECO:0000256" key="1">
    <source>
        <dbReference type="SAM" id="MobiDB-lite"/>
    </source>
</evidence>
<organism evidence="3 4">
    <name type="scientific">Halarsenatibacter silvermanii</name>
    <dbReference type="NCBI Taxonomy" id="321763"/>
    <lineage>
        <taxon>Bacteria</taxon>
        <taxon>Bacillati</taxon>
        <taxon>Bacillota</taxon>
        <taxon>Clostridia</taxon>
        <taxon>Halanaerobiales</taxon>
        <taxon>Halarsenatibacteraceae</taxon>
        <taxon>Halarsenatibacter</taxon>
    </lineage>
</organism>
<gene>
    <name evidence="3" type="ORF">SAMN04488692_102133</name>
</gene>
<dbReference type="RefSeq" id="WP_159429760.1">
    <property type="nucleotide sequence ID" value="NZ_FNGO01000002.1"/>
</dbReference>
<dbReference type="NCBIfam" id="TIGR03605">
    <property type="entry name" value="antibiot_sagB"/>
    <property type="match status" value="1"/>
</dbReference>
<dbReference type="InterPro" id="IPR000415">
    <property type="entry name" value="Nitroreductase-like"/>
</dbReference>
<sequence>MNAEESDHIGKKFLEKTRPDQLSQPDQQKNVPPPPRSWDLTPKKTYDLPAPEEIDLPEAHLLETIDSRRSKRSFTEKPLSNEDLSILLYYTQGIQRELSGEISLRTVPSAGARHAFETMIYLDKATSLPRGIYHYQAEDHSLGLILSGNFQKEAVRAGLGQNHLAEAAAVFFWVADSYRMEWRYSERAFRYLHLDAGHVCQNLYLAAEALDAGVCAIAAYDDDYANKLLNLDGQDNFVIYMAALGFRKN</sequence>
<evidence type="ECO:0000313" key="3">
    <source>
        <dbReference type="EMBL" id="SDL21033.1"/>
    </source>
</evidence>
<feature type="compositionally biased region" description="Polar residues" evidence="1">
    <location>
        <begin position="20"/>
        <end position="30"/>
    </location>
</feature>
<dbReference type="Proteomes" id="UP000199476">
    <property type="component" value="Unassembled WGS sequence"/>
</dbReference>
<proteinExistence type="predicted"/>
<reference evidence="3 4" key="1">
    <citation type="submission" date="2016-10" db="EMBL/GenBank/DDBJ databases">
        <authorList>
            <person name="de Groot N.N."/>
        </authorList>
    </citation>
    <scope>NUCLEOTIDE SEQUENCE [LARGE SCALE GENOMIC DNA]</scope>
    <source>
        <strain evidence="3 4">SLAS-1</strain>
    </source>
</reference>